<feature type="non-terminal residue" evidence="2">
    <location>
        <position position="244"/>
    </location>
</feature>
<dbReference type="AlphaFoldDB" id="X0XNV5"/>
<dbReference type="PANTHER" id="PTHR22642:SF2">
    <property type="entry name" value="PROTEIN LONG AFTER FAR-RED 3"/>
    <property type="match status" value="1"/>
</dbReference>
<accession>X0XNV5</accession>
<dbReference type="InterPro" id="IPR013108">
    <property type="entry name" value="Amidohydro_3"/>
</dbReference>
<comment type="caution">
    <text evidence="2">The sequence shown here is derived from an EMBL/GenBank/DDBJ whole genome shotgun (WGS) entry which is preliminary data.</text>
</comment>
<dbReference type="Pfam" id="PF07969">
    <property type="entry name" value="Amidohydro_3"/>
    <property type="match status" value="1"/>
</dbReference>
<gene>
    <name evidence="2" type="ORF">S01H1_71041</name>
</gene>
<name>X0XNV5_9ZZZZ</name>
<feature type="domain" description="Amidohydrolase 3" evidence="1">
    <location>
        <begin position="20"/>
        <end position="243"/>
    </location>
</feature>
<sequence length="244" mass="27343">LVQKHVPEASHRDLINALLLGQDNCFAVGLTTVHDAGLDYETIDLIDSLQKAGDLKMRIYAMLNPGQENYENYLFKGIYKTDALNVRSIKLYADGALGSRGALLLEPYSDDPCNIGLAVETDEFMRQQCRLAMENGYQVNTHCIGDSANRWMLDLYTEFLNGKNDKRWRIEHSQIIHPDDISKFGESSVIPSIQSTHGTSDMNWADERVGPVRIKGAYAFQALLGQNGWIPNGSDFPVEHINPL</sequence>
<organism evidence="2">
    <name type="scientific">marine sediment metagenome</name>
    <dbReference type="NCBI Taxonomy" id="412755"/>
    <lineage>
        <taxon>unclassified sequences</taxon>
        <taxon>metagenomes</taxon>
        <taxon>ecological metagenomes</taxon>
    </lineage>
</organism>
<evidence type="ECO:0000259" key="1">
    <source>
        <dbReference type="Pfam" id="PF07969"/>
    </source>
</evidence>
<evidence type="ECO:0000313" key="2">
    <source>
        <dbReference type="EMBL" id="GAG38328.1"/>
    </source>
</evidence>
<dbReference type="SUPFAM" id="SSF51556">
    <property type="entry name" value="Metallo-dependent hydrolases"/>
    <property type="match status" value="1"/>
</dbReference>
<feature type="non-terminal residue" evidence="2">
    <location>
        <position position="1"/>
    </location>
</feature>
<reference evidence="2" key="1">
    <citation type="journal article" date="2014" name="Front. Microbiol.">
        <title>High frequency of phylogenetically diverse reductive dehalogenase-homologous genes in deep subseafloor sedimentary metagenomes.</title>
        <authorList>
            <person name="Kawai M."/>
            <person name="Futagami T."/>
            <person name="Toyoda A."/>
            <person name="Takaki Y."/>
            <person name="Nishi S."/>
            <person name="Hori S."/>
            <person name="Arai W."/>
            <person name="Tsubouchi T."/>
            <person name="Morono Y."/>
            <person name="Uchiyama I."/>
            <person name="Ito T."/>
            <person name="Fujiyama A."/>
            <person name="Inagaki F."/>
            <person name="Takami H."/>
        </authorList>
    </citation>
    <scope>NUCLEOTIDE SEQUENCE</scope>
    <source>
        <strain evidence="2">Expedition CK06-06</strain>
    </source>
</reference>
<dbReference type="EMBL" id="BARS01047280">
    <property type="protein sequence ID" value="GAG38328.1"/>
    <property type="molecule type" value="Genomic_DNA"/>
</dbReference>
<dbReference type="Gene3D" id="3.20.20.140">
    <property type="entry name" value="Metal-dependent hydrolases"/>
    <property type="match status" value="1"/>
</dbReference>
<protein>
    <recommendedName>
        <fullName evidence="1">Amidohydrolase 3 domain-containing protein</fullName>
    </recommendedName>
</protein>
<dbReference type="InterPro" id="IPR032466">
    <property type="entry name" value="Metal_Hydrolase"/>
</dbReference>
<dbReference type="PANTHER" id="PTHR22642">
    <property type="entry name" value="IMIDAZOLONEPROPIONASE"/>
    <property type="match status" value="1"/>
</dbReference>
<proteinExistence type="predicted"/>